<dbReference type="AlphaFoldDB" id="A0A0A5GJ75"/>
<evidence type="ECO:0000313" key="2">
    <source>
        <dbReference type="Proteomes" id="UP000030403"/>
    </source>
</evidence>
<evidence type="ECO:0000313" key="1">
    <source>
        <dbReference type="EMBL" id="KGX91278.1"/>
    </source>
</evidence>
<protein>
    <recommendedName>
        <fullName evidence="3">Uracil-DNA glycosylase-like domain-containing protein</fullName>
    </recommendedName>
</protein>
<dbReference type="OrthoDB" id="6397945at2"/>
<comment type="caution">
    <text evidence="1">The sequence shown here is derived from an EMBL/GenBank/DDBJ whole genome shotgun (WGS) entry which is preliminary data.</text>
</comment>
<sequence length="206" mass="23705">MSITSELNVLYERWKNGKHFIPGGVVDENKFQSSSIKVLMLLKEVNDTNGDEWTLPEHLNNQIHHQKFRPIWRNVGMWVYGAQFNFPPYQNAKKHVGDGIRYVATTNLKKSGGSGSSNMDEIWEHARDNQMLWREEIKIINPDIVVCGGTFSVVKDILGLESEWTSSGAQIGHALDTIFIDFYHPAYRVSPRLLYPYFKETVQSLF</sequence>
<reference evidence="1 2" key="1">
    <citation type="submission" date="2013-08" db="EMBL/GenBank/DDBJ databases">
        <authorList>
            <person name="Huang J."/>
            <person name="Wang G."/>
        </authorList>
    </citation>
    <scope>NUCLEOTIDE SEQUENCE [LARGE SCALE GENOMIC DNA]</scope>
    <source>
        <strain evidence="1 2">BH030004</strain>
    </source>
</reference>
<dbReference type="eggNOG" id="ENOG5032XP6">
    <property type="taxonomic scope" value="Bacteria"/>
</dbReference>
<name>A0A0A5GJ75_9BACI</name>
<dbReference type="Proteomes" id="UP000030403">
    <property type="component" value="Unassembled WGS sequence"/>
</dbReference>
<dbReference type="STRING" id="1385511.GCA_000425225_00770"/>
<accession>A0A0A5GJ75</accession>
<proteinExistence type="predicted"/>
<organism evidence="1 2">
    <name type="scientific">Pontibacillus marinus BH030004 = DSM 16465</name>
    <dbReference type="NCBI Taxonomy" id="1385511"/>
    <lineage>
        <taxon>Bacteria</taxon>
        <taxon>Bacillati</taxon>
        <taxon>Bacillota</taxon>
        <taxon>Bacilli</taxon>
        <taxon>Bacillales</taxon>
        <taxon>Bacillaceae</taxon>
        <taxon>Pontibacillus</taxon>
    </lineage>
</organism>
<dbReference type="RefSeq" id="WP_027445366.1">
    <property type="nucleotide sequence ID" value="NZ_AULJ01000008.1"/>
</dbReference>
<gene>
    <name evidence="1" type="ORF">N783_11270</name>
</gene>
<evidence type="ECO:0008006" key="3">
    <source>
        <dbReference type="Google" id="ProtNLM"/>
    </source>
</evidence>
<keyword evidence="2" id="KW-1185">Reference proteome</keyword>
<dbReference type="EMBL" id="AVPF01000003">
    <property type="protein sequence ID" value="KGX91278.1"/>
    <property type="molecule type" value="Genomic_DNA"/>
</dbReference>